<dbReference type="Proteomes" id="UP000028091">
    <property type="component" value="Unassembled WGS sequence"/>
</dbReference>
<evidence type="ECO:0000259" key="13">
    <source>
        <dbReference type="Pfam" id="PF13490"/>
    </source>
</evidence>
<evidence type="ECO:0000313" key="15">
    <source>
        <dbReference type="Proteomes" id="UP000028091"/>
    </source>
</evidence>
<evidence type="ECO:0000256" key="3">
    <source>
        <dbReference type="ARBA" id="ARBA00022475"/>
    </source>
</evidence>
<evidence type="ECO:0000256" key="8">
    <source>
        <dbReference type="ARBA" id="ARBA00024438"/>
    </source>
</evidence>
<dbReference type="EMBL" id="JOTP01000016">
    <property type="protein sequence ID" value="KEP25827.1"/>
    <property type="molecule type" value="Genomic_DNA"/>
</dbReference>
<dbReference type="eggNOG" id="COG5662">
    <property type="taxonomic scope" value="Bacteria"/>
</dbReference>
<dbReference type="InterPro" id="IPR041916">
    <property type="entry name" value="Anti_sigma_zinc_sf"/>
</dbReference>
<dbReference type="Pfam" id="PF13490">
    <property type="entry name" value="zf-HC2"/>
    <property type="match status" value="1"/>
</dbReference>
<comment type="similarity">
    <text evidence="7">Belongs to the zinc-associated anti-sigma factor (ZAS) superfamily. Anti-sigma-W factor family.</text>
</comment>
<evidence type="ECO:0000259" key="12">
    <source>
        <dbReference type="Pfam" id="PF10099"/>
    </source>
</evidence>
<evidence type="ECO:0000256" key="11">
    <source>
        <dbReference type="SAM" id="Phobius"/>
    </source>
</evidence>
<dbReference type="InterPro" id="IPR018764">
    <property type="entry name" value="RskA_C"/>
</dbReference>
<dbReference type="PANTHER" id="PTHR37461:SF1">
    <property type="entry name" value="ANTI-SIGMA-K FACTOR RSKA"/>
    <property type="match status" value="1"/>
</dbReference>
<organism evidence="14 15">
    <name type="scientific">Bacillus zhangzhouensis</name>
    <dbReference type="NCBI Taxonomy" id="1178540"/>
    <lineage>
        <taxon>Bacteria</taxon>
        <taxon>Bacillati</taxon>
        <taxon>Bacillota</taxon>
        <taxon>Bacilli</taxon>
        <taxon>Bacillales</taxon>
        <taxon>Bacillaceae</taxon>
        <taxon>Bacillus</taxon>
    </lineage>
</organism>
<evidence type="ECO:0000256" key="7">
    <source>
        <dbReference type="ARBA" id="ARBA00024353"/>
    </source>
</evidence>
<accession>A0A081L9A1</accession>
<keyword evidence="3" id="KW-1003">Cell membrane</keyword>
<dbReference type="GO" id="GO:0016989">
    <property type="term" value="F:sigma factor antagonist activity"/>
    <property type="evidence" value="ECO:0007669"/>
    <property type="project" value="TreeGrafter"/>
</dbReference>
<keyword evidence="15" id="KW-1185">Reference proteome</keyword>
<dbReference type="PANTHER" id="PTHR37461">
    <property type="entry name" value="ANTI-SIGMA-K FACTOR RSKA"/>
    <property type="match status" value="1"/>
</dbReference>
<feature type="domain" description="Anti-sigma K factor RskA C-terminal" evidence="12">
    <location>
        <begin position="112"/>
        <end position="245"/>
    </location>
</feature>
<evidence type="ECO:0000256" key="5">
    <source>
        <dbReference type="ARBA" id="ARBA00022989"/>
    </source>
</evidence>
<dbReference type="InterPro" id="IPR051474">
    <property type="entry name" value="Anti-sigma-K/W_factor"/>
</dbReference>
<protein>
    <recommendedName>
        <fullName evidence="8">Anti-sigma-W factor RsiW</fullName>
    </recommendedName>
    <alternativeName>
        <fullName evidence="10">Regulator of SigK</fullName>
    </alternativeName>
    <alternativeName>
        <fullName evidence="9">Sigma-K anti-sigma factor RskA</fullName>
    </alternativeName>
</protein>
<dbReference type="GO" id="GO:0005886">
    <property type="term" value="C:plasma membrane"/>
    <property type="evidence" value="ECO:0007669"/>
    <property type="project" value="UniProtKB-SubCell"/>
</dbReference>
<comment type="subcellular location">
    <subcellularLocation>
        <location evidence="2">Cell membrane</location>
    </subcellularLocation>
    <subcellularLocation>
        <location evidence="1">Membrane</location>
        <topology evidence="1">Single-pass membrane protein</topology>
    </subcellularLocation>
</comment>
<keyword evidence="6 11" id="KW-0472">Membrane</keyword>
<name>A0A081L9A1_9BACI</name>
<evidence type="ECO:0000256" key="6">
    <source>
        <dbReference type="ARBA" id="ARBA00023136"/>
    </source>
</evidence>
<reference evidence="14 15" key="1">
    <citation type="submission" date="2012-09" db="EMBL/GenBank/DDBJ databases">
        <title>Genome Sequence of Bacillus sp. DW5-4.</title>
        <authorList>
            <person name="Lai Q."/>
            <person name="Liu Y."/>
            <person name="Shao Z."/>
        </authorList>
    </citation>
    <scope>NUCLEOTIDE SEQUENCE [LARGE SCALE GENOMIC DNA]</scope>
    <source>
        <strain evidence="14 15">DW5-4</strain>
    </source>
</reference>
<keyword evidence="5 11" id="KW-1133">Transmembrane helix</keyword>
<gene>
    <name evidence="14" type="ORF">BA70_05595</name>
</gene>
<feature type="domain" description="Putative zinc-finger" evidence="13">
    <location>
        <begin position="5"/>
        <end position="34"/>
    </location>
</feature>
<proteinExistence type="inferred from homology"/>
<dbReference type="GO" id="GO:0006417">
    <property type="term" value="P:regulation of translation"/>
    <property type="evidence" value="ECO:0007669"/>
    <property type="project" value="TreeGrafter"/>
</dbReference>
<keyword evidence="4 11" id="KW-0812">Transmembrane</keyword>
<dbReference type="Gene3D" id="1.10.10.1320">
    <property type="entry name" value="Anti-sigma factor, zinc-finger domain"/>
    <property type="match status" value="1"/>
</dbReference>
<dbReference type="Pfam" id="PF10099">
    <property type="entry name" value="RskA_C"/>
    <property type="match status" value="1"/>
</dbReference>
<evidence type="ECO:0000256" key="9">
    <source>
        <dbReference type="ARBA" id="ARBA00029829"/>
    </source>
</evidence>
<comment type="caution">
    <text evidence="14">The sequence shown here is derived from an EMBL/GenBank/DDBJ whole genome shotgun (WGS) entry which is preliminary data.</text>
</comment>
<evidence type="ECO:0000256" key="2">
    <source>
        <dbReference type="ARBA" id="ARBA00004236"/>
    </source>
</evidence>
<evidence type="ECO:0000256" key="1">
    <source>
        <dbReference type="ARBA" id="ARBA00004167"/>
    </source>
</evidence>
<dbReference type="AlphaFoldDB" id="A0A081L9A1"/>
<dbReference type="RefSeq" id="WP_034323103.1">
    <property type="nucleotide sequence ID" value="NZ_JOTP01000016.1"/>
</dbReference>
<evidence type="ECO:0000256" key="10">
    <source>
        <dbReference type="ARBA" id="ARBA00030803"/>
    </source>
</evidence>
<dbReference type="InterPro" id="IPR027383">
    <property type="entry name" value="Znf_put"/>
</dbReference>
<dbReference type="OrthoDB" id="150725at2"/>
<evidence type="ECO:0000313" key="14">
    <source>
        <dbReference type="EMBL" id="KEP25827.1"/>
    </source>
</evidence>
<evidence type="ECO:0000256" key="4">
    <source>
        <dbReference type="ARBA" id="ARBA00022692"/>
    </source>
</evidence>
<sequence length="251" mass="27573">MTQCKHQVIDYFNGHLQGEEKAQFEEHIKHCSACKEELEELTSLMSDIPFLAGDQTPPAGMKDRILSQVFEDETSETVTEKTNQKKEIKVVPERNEIKLPQKKRNEWLLPLVAALFLISAAGNVYFLTNGKEQAEEPVRVVATKSLASAASPKTTGAFSVIEHNGKKELVVSADGLKDQLDSSAVYQVWLIKGDQPIPAGAFKTDSKGEGTVTYALSEKEASESWDTVAVTLEPKKDNQLPQGPVVLSAAF</sequence>
<feature type="transmembrane region" description="Helical" evidence="11">
    <location>
        <begin position="107"/>
        <end position="127"/>
    </location>
</feature>